<comment type="caution">
    <text evidence="1">The sequence shown here is derived from an EMBL/GenBank/DDBJ whole genome shotgun (WGS) entry which is preliminary data.</text>
</comment>
<evidence type="ECO:0000313" key="1">
    <source>
        <dbReference type="EMBL" id="OBA26453.1"/>
    </source>
</evidence>
<dbReference type="Proteomes" id="UP000092321">
    <property type="component" value="Unassembled WGS sequence"/>
</dbReference>
<dbReference type="OrthoDB" id="275227at2759"/>
<sequence>MMLKQMNTSRRCFTTSSKKLQQQLIPEFNNIKSGVSNVISKETLSNYWNNRTMYHLNNIVTEVNKTAETPIEISKINEDYLKEIIDSKILTSSGRPLYLNASILNNIVFSLKTLASSVEGSKPNHIISKSETPNLYSLITDSFGSIEEFKAVLINSSNSISGDGFSWLMLNIDNMGDNFAGDKSYTSIFDESLSNNDAYNADGLANSSENGSDEGKKLLVKPRIHSLKVVNTYNGGSPHFFQKNNGIFKRTLQYMEMKTELDELEKKILAKLEEDIANRDISTKDPSMSESAERSLEKLRVEKDRVNFLLGQQNRGVPVLGLDVSPKFWLLDHGVDGKKNYLKNLFDNTNWNLVEERLVQTLSK</sequence>
<evidence type="ECO:0000313" key="2">
    <source>
        <dbReference type="Proteomes" id="UP000092321"/>
    </source>
</evidence>
<dbReference type="EMBL" id="LXPE01000017">
    <property type="protein sequence ID" value="OBA26453.1"/>
    <property type="molecule type" value="Genomic_DNA"/>
</dbReference>
<gene>
    <name evidence="1" type="ORF">HANVADRAFT_7081</name>
</gene>
<accession>A0A1B7TCL2</accession>
<name>A0A1B7TCL2_9ASCO</name>
<reference evidence="2" key="1">
    <citation type="journal article" date="2016" name="Proc. Natl. Acad. Sci. U.S.A.">
        <title>Comparative genomics of biotechnologically important yeasts.</title>
        <authorList>
            <person name="Riley R."/>
            <person name="Haridas S."/>
            <person name="Wolfe K.H."/>
            <person name="Lopes M.R."/>
            <person name="Hittinger C.T."/>
            <person name="Goeker M."/>
            <person name="Salamov A.A."/>
            <person name="Wisecaver J.H."/>
            <person name="Long T.M."/>
            <person name="Calvey C.H."/>
            <person name="Aerts A.L."/>
            <person name="Barry K.W."/>
            <person name="Choi C."/>
            <person name="Clum A."/>
            <person name="Coughlan A.Y."/>
            <person name="Deshpande S."/>
            <person name="Douglass A.P."/>
            <person name="Hanson S.J."/>
            <person name="Klenk H.-P."/>
            <person name="LaButti K.M."/>
            <person name="Lapidus A."/>
            <person name="Lindquist E.A."/>
            <person name="Lipzen A.M."/>
            <person name="Meier-Kolthoff J.P."/>
            <person name="Ohm R.A."/>
            <person name="Otillar R.P."/>
            <person name="Pangilinan J.L."/>
            <person name="Peng Y."/>
            <person name="Rokas A."/>
            <person name="Rosa C.A."/>
            <person name="Scheuner C."/>
            <person name="Sibirny A.A."/>
            <person name="Slot J.C."/>
            <person name="Stielow J.B."/>
            <person name="Sun H."/>
            <person name="Kurtzman C.P."/>
            <person name="Blackwell M."/>
            <person name="Grigoriev I.V."/>
            <person name="Jeffries T.W."/>
        </authorList>
    </citation>
    <scope>NUCLEOTIDE SEQUENCE [LARGE SCALE GENOMIC DNA]</scope>
    <source>
        <strain evidence="2">NRRL Y-1626</strain>
    </source>
</reference>
<protein>
    <recommendedName>
        <fullName evidence="3">Manganese/iron superoxide dismutase C-terminal domain-containing protein</fullName>
    </recommendedName>
</protein>
<dbReference type="SUPFAM" id="SSF54719">
    <property type="entry name" value="Fe,Mn superoxide dismutase (SOD), C-terminal domain"/>
    <property type="match status" value="1"/>
</dbReference>
<evidence type="ECO:0008006" key="3">
    <source>
        <dbReference type="Google" id="ProtNLM"/>
    </source>
</evidence>
<dbReference type="InterPro" id="IPR036314">
    <property type="entry name" value="SOD_C_sf"/>
</dbReference>
<dbReference type="Gene3D" id="3.55.40.20">
    <property type="entry name" value="Iron/manganese superoxide dismutase, C-terminal domain"/>
    <property type="match status" value="1"/>
</dbReference>
<organism evidence="1 2">
    <name type="scientific">Hanseniaspora valbyensis NRRL Y-1626</name>
    <dbReference type="NCBI Taxonomy" id="766949"/>
    <lineage>
        <taxon>Eukaryota</taxon>
        <taxon>Fungi</taxon>
        <taxon>Dikarya</taxon>
        <taxon>Ascomycota</taxon>
        <taxon>Saccharomycotina</taxon>
        <taxon>Saccharomycetes</taxon>
        <taxon>Saccharomycodales</taxon>
        <taxon>Saccharomycodaceae</taxon>
        <taxon>Hanseniaspora</taxon>
    </lineage>
</organism>
<dbReference type="PANTHER" id="PTHR43595:SF1">
    <property type="entry name" value="SMALL RIBOSOMAL SUBUNIT PROTEIN MS43"/>
    <property type="match status" value="1"/>
</dbReference>
<dbReference type="PANTHER" id="PTHR43595">
    <property type="entry name" value="37S RIBOSOMAL PROTEIN S26, MITOCHONDRIAL"/>
    <property type="match status" value="1"/>
</dbReference>
<dbReference type="GO" id="GO:0005737">
    <property type="term" value="C:cytoplasm"/>
    <property type="evidence" value="ECO:0007669"/>
    <property type="project" value="TreeGrafter"/>
</dbReference>
<proteinExistence type="predicted"/>
<keyword evidence="2" id="KW-1185">Reference proteome</keyword>
<dbReference type="AlphaFoldDB" id="A0A1B7TCL2"/>